<dbReference type="OMA" id="RAYAKSW"/>
<name>G8BZI9_TETPH</name>
<dbReference type="eggNOG" id="ENOG502S3YH">
    <property type="taxonomic scope" value="Eukaryota"/>
</dbReference>
<dbReference type="KEGG" id="tpf:TPHA_0K01850"/>
<organism evidence="1 2">
    <name type="scientific">Tetrapisispora phaffii (strain ATCC 24235 / CBS 4417 / NBRC 1672 / NRRL Y-8282 / UCD 70-5)</name>
    <name type="common">Yeast</name>
    <name type="synonym">Fabospora phaffii</name>
    <dbReference type="NCBI Taxonomy" id="1071381"/>
    <lineage>
        <taxon>Eukaryota</taxon>
        <taxon>Fungi</taxon>
        <taxon>Dikarya</taxon>
        <taxon>Ascomycota</taxon>
        <taxon>Saccharomycotina</taxon>
        <taxon>Saccharomycetes</taxon>
        <taxon>Saccharomycetales</taxon>
        <taxon>Saccharomycetaceae</taxon>
        <taxon>Tetrapisispora</taxon>
    </lineage>
</organism>
<dbReference type="GeneID" id="11533316"/>
<proteinExistence type="predicted"/>
<evidence type="ECO:0000313" key="2">
    <source>
        <dbReference type="Proteomes" id="UP000005666"/>
    </source>
</evidence>
<accession>G8BZI9</accession>
<dbReference type="OrthoDB" id="10008801at2759"/>
<dbReference type="Proteomes" id="UP000005666">
    <property type="component" value="Chromosome 11"/>
</dbReference>
<sequence>MLARTVLRRTLPASFKISNYITPVLIKQNTITESVIQKRTYAKSWDDKYENEDVSAHLKVQKLLDKIKSSEEVTEKLNKVQKILIEKGLVPKDGPTDLQANPLQIIKIFMNKELRESMLDLRKAMDKAGIELGQDQIGPIMTVLGMKNKN</sequence>
<gene>
    <name evidence="1" type="primary">TPHA0K01850</name>
    <name evidence="1" type="ordered locus">TPHA_0K01850</name>
</gene>
<dbReference type="AlphaFoldDB" id="G8BZI9"/>
<evidence type="ECO:0000313" key="1">
    <source>
        <dbReference type="EMBL" id="CCE65317.1"/>
    </source>
</evidence>
<dbReference type="HOGENOM" id="CLU_150213_0_0_1"/>
<keyword evidence="2" id="KW-1185">Reference proteome</keyword>
<reference evidence="1 2" key="1">
    <citation type="journal article" date="2011" name="Proc. Natl. Acad. Sci. U.S.A.">
        <title>Evolutionary erosion of yeast sex chromosomes by mating-type switching accidents.</title>
        <authorList>
            <person name="Gordon J.L."/>
            <person name="Armisen D."/>
            <person name="Proux-Wera E."/>
            <person name="Oheigeartaigh S.S."/>
            <person name="Byrne K.P."/>
            <person name="Wolfe K.H."/>
        </authorList>
    </citation>
    <scope>NUCLEOTIDE SEQUENCE [LARGE SCALE GENOMIC DNA]</scope>
    <source>
        <strain evidence="2">ATCC 24235 / CBS 4417 / NBRC 1672 / NRRL Y-8282 / UCD 70-5</strain>
    </source>
</reference>
<dbReference type="RefSeq" id="XP_003687751.1">
    <property type="nucleotide sequence ID" value="XM_003687703.1"/>
</dbReference>
<dbReference type="EMBL" id="HE612866">
    <property type="protein sequence ID" value="CCE65317.1"/>
    <property type="molecule type" value="Genomic_DNA"/>
</dbReference>
<protein>
    <submittedName>
        <fullName evidence="1">Uncharacterized protein</fullName>
    </submittedName>
</protein>